<dbReference type="Gene3D" id="3.40.50.150">
    <property type="entry name" value="Vaccinia Virus protein VP39"/>
    <property type="match status" value="1"/>
</dbReference>
<comment type="caution">
    <text evidence="3">The sequence shown here is derived from an EMBL/GenBank/DDBJ whole genome shotgun (WGS) entry which is preliminary data.</text>
</comment>
<protein>
    <recommendedName>
        <fullName evidence="2">Methyltransferase type 11 domain-containing protein</fullName>
    </recommendedName>
</protein>
<dbReference type="Pfam" id="PF08241">
    <property type="entry name" value="Methyltransf_11"/>
    <property type="match status" value="1"/>
</dbReference>
<dbReference type="SUPFAM" id="SSF53335">
    <property type="entry name" value="S-adenosyl-L-methionine-dependent methyltransferases"/>
    <property type="match status" value="1"/>
</dbReference>
<reference evidence="4" key="1">
    <citation type="journal article" date="2020" name="Stud. Mycol.">
        <title>101 Dothideomycetes genomes: A test case for predicting lifestyles and emergence of pathogens.</title>
        <authorList>
            <person name="Haridas S."/>
            <person name="Albert R."/>
            <person name="Binder M."/>
            <person name="Bloem J."/>
            <person name="LaButti K."/>
            <person name="Salamov A."/>
            <person name="Andreopoulos B."/>
            <person name="Baker S."/>
            <person name="Barry K."/>
            <person name="Bills G."/>
            <person name="Bluhm B."/>
            <person name="Cannon C."/>
            <person name="Castanera R."/>
            <person name="Culley D."/>
            <person name="Daum C."/>
            <person name="Ezra D."/>
            <person name="Gonzalez J."/>
            <person name="Henrissat B."/>
            <person name="Kuo A."/>
            <person name="Liang C."/>
            <person name="Lipzen A."/>
            <person name="Lutzoni F."/>
            <person name="Magnuson J."/>
            <person name="Mondo S."/>
            <person name="Nolan M."/>
            <person name="Ohm R."/>
            <person name="Pangilinan J."/>
            <person name="Park H.-J."/>
            <person name="Ramirez L."/>
            <person name="Alfaro M."/>
            <person name="Sun H."/>
            <person name="Tritt A."/>
            <person name="Yoshinaga Y."/>
            <person name="Zwiers L.-H."/>
            <person name="Turgeon B."/>
            <person name="Goodwin S."/>
            <person name="Spatafora J."/>
            <person name="Crous P."/>
            <person name="Grigoriev I."/>
        </authorList>
    </citation>
    <scope>NUCLEOTIDE SEQUENCE [LARGE SCALE GENOMIC DNA]</scope>
    <source>
        <strain evidence="4">CBS 304.66</strain>
    </source>
</reference>
<name>A0A9P4NC65_9PLEO</name>
<dbReference type="InterPro" id="IPR029063">
    <property type="entry name" value="SAM-dependent_MTases_sf"/>
</dbReference>
<dbReference type="InterPro" id="IPR013216">
    <property type="entry name" value="Methyltransf_11"/>
</dbReference>
<proteinExistence type="predicted"/>
<dbReference type="GO" id="GO:0008757">
    <property type="term" value="F:S-adenosylmethionine-dependent methyltransferase activity"/>
    <property type="evidence" value="ECO:0007669"/>
    <property type="project" value="InterPro"/>
</dbReference>
<feature type="compositionally biased region" description="Polar residues" evidence="1">
    <location>
        <begin position="193"/>
        <end position="210"/>
    </location>
</feature>
<dbReference type="EMBL" id="ML986579">
    <property type="protein sequence ID" value="KAF2270498.1"/>
    <property type="molecule type" value="Genomic_DNA"/>
</dbReference>
<evidence type="ECO:0000313" key="3">
    <source>
        <dbReference type="EMBL" id="KAF2270498.1"/>
    </source>
</evidence>
<dbReference type="AlphaFoldDB" id="A0A9P4NC65"/>
<dbReference type="OrthoDB" id="10256176at2759"/>
<evidence type="ECO:0000256" key="1">
    <source>
        <dbReference type="SAM" id="MobiDB-lite"/>
    </source>
</evidence>
<keyword evidence="4" id="KW-1185">Reference proteome</keyword>
<feature type="region of interest" description="Disordered" evidence="1">
    <location>
        <begin position="87"/>
        <end position="107"/>
    </location>
</feature>
<evidence type="ECO:0000259" key="2">
    <source>
        <dbReference type="Pfam" id="PF08241"/>
    </source>
</evidence>
<feature type="region of interest" description="Disordered" evidence="1">
    <location>
        <begin position="193"/>
        <end position="232"/>
    </location>
</feature>
<evidence type="ECO:0000313" key="4">
    <source>
        <dbReference type="Proteomes" id="UP000800093"/>
    </source>
</evidence>
<gene>
    <name evidence="3" type="ORF">CC78DRAFT_134286</name>
</gene>
<accession>A0A9P4NC65</accession>
<sequence length="875" mass="97272">MPEILPSAAFDPATLGTLGPHIDAVSPLDQRHTLNTIVDDESGIPRYYFAPRYSPTSTYQPNFNSPKSSEDFPTPKARLFDMMRSSPQASPRYLASSHPPSHRVSRADSDFDSLYDITDDELEEAEVPLQASASVKKVARSSRNRYPSIVIPSPSAWPTIEKLRSALEPVPPPPSQMPTPSRQGLSSIATHNLQVPATSATPSLDGSMTSEEMDRLSCPATPEAHKRQSIDSVDSWGPVQLDSQALETLQHLGQSSDDQPEAQVPEVVEGEMQEVPRRSLGLDIPTSIVQSASTGNSPVSALSIPSPGGFFSSLHSTARHTWSIRSQVEESVPNTSTAEQFYQLPWGTSRNTVAEQTLTLAGSTLDGYDDGLPTSRPVILGDGEEDLEIKEINPSKAIFQYNEKYHAELQKLATANLERTGHWLEEQDELQTALREMHDMNSPSLSSSSHSRGNSLDKPIKKSVKFAEEPPKSAADEKEPKKVTTYKQGFEYLRAKSRNQDPFIHRMTRAEAMHVHRRCNPESHRDQLLGKFEITNPVRPSPPRPVSEFYTDDPTVLKERIARAQMERQALDQMLPATWVLQALRQLNRGKLVSVPSEQLLKKKPAPRILDVGGVPTNDWAWQVAYDYPHSTVTTVYTAGQNHTSNVAGPDNHKHTTVPNLWTLPFPNAYFDIVSARSLYELLKTDKPLGRSMDEYDLCLKECYRCLKPGGILEYSLIDADVIHAGRQAQKMGVEFGFNLKTRGYDPVPTKSFLPRLFKAGFQDVQRMWMVLPMGKSAANWKDILPVGTEMNQEERSISPDGQVEVNTAPVFGTTVDAAMMTGIVGSWAWERWMLKLQMEMGKEDEKLLEGVVNVLEEGAAQGSGWRYLTGYASK</sequence>
<organism evidence="3 4">
    <name type="scientific">Lojkania enalia</name>
    <dbReference type="NCBI Taxonomy" id="147567"/>
    <lineage>
        <taxon>Eukaryota</taxon>
        <taxon>Fungi</taxon>
        <taxon>Dikarya</taxon>
        <taxon>Ascomycota</taxon>
        <taxon>Pezizomycotina</taxon>
        <taxon>Dothideomycetes</taxon>
        <taxon>Pleosporomycetidae</taxon>
        <taxon>Pleosporales</taxon>
        <taxon>Pleosporales incertae sedis</taxon>
        <taxon>Lojkania</taxon>
    </lineage>
</organism>
<dbReference type="Proteomes" id="UP000800093">
    <property type="component" value="Unassembled WGS sequence"/>
</dbReference>
<feature type="domain" description="Methyltransferase type 11" evidence="2">
    <location>
        <begin position="658"/>
        <end position="713"/>
    </location>
</feature>